<name>A0AAD2HQ00_9AGAR</name>
<evidence type="ECO:0000313" key="3">
    <source>
        <dbReference type="EMBL" id="CAK5278744.1"/>
    </source>
</evidence>
<comment type="caution">
    <text evidence="2">The sequence shown here is derived from an EMBL/GenBank/DDBJ whole genome shotgun (WGS) entry which is preliminary data.</text>
</comment>
<feature type="transmembrane region" description="Helical" evidence="1">
    <location>
        <begin position="55"/>
        <end position="76"/>
    </location>
</feature>
<reference evidence="2" key="1">
    <citation type="submission" date="2023-11" db="EMBL/GenBank/DDBJ databases">
        <authorList>
            <person name="De Vega J J."/>
            <person name="De Vega J J."/>
        </authorList>
    </citation>
    <scope>NUCLEOTIDE SEQUENCE</scope>
</reference>
<proteinExistence type="predicted"/>
<sequence>MFAMTVHKCRQSMSTGLVKTPVMTVFLRDGVFWFLAISLVSTTELILWRNGRASLAEVPIVPGTSLIAVIGARVILNIKSLATPNIDETLNQFELSTVGEHVGRVTFGSGGGRHRGSLSRDFDQTPWYLRTT</sequence>
<keyword evidence="4" id="KW-1185">Reference proteome</keyword>
<organism evidence="2 4">
    <name type="scientific">Mycena citricolor</name>
    <dbReference type="NCBI Taxonomy" id="2018698"/>
    <lineage>
        <taxon>Eukaryota</taxon>
        <taxon>Fungi</taxon>
        <taxon>Dikarya</taxon>
        <taxon>Basidiomycota</taxon>
        <taxon>Agaricomycotina</taxon>
        <taxon>Agaricomycetes</taxon>
        <taxon>Agaricomycetidae</taxon>
        <taxon>Agaricales</taxon>
        <taxon>Marasmiineae</taxon>
        <taxon>Mycenaceae</taxon>
        <taxon>Mycena</taxon>
    </lineage>
</organism>
<evidence type="ECO:0000313" key="2">
    <source>
        <dbReference type="EMBL" id="CAK5278733.1"/>
    </source>
</evidence>
<protein>
    <submittedName>
        <fullName evidence="2">Uncharacterized protein</fullName>
    </submittedName>
</protein>
<dbReference type="EMBL" id="CAVNYO010000424">
    <property type="protein sequence ID" value="CAK5278733.1"/>
    <property type="molecule type" value="Genomic_DNA"/>
</dbReference>
<dbReference type="EMBL" id="CAVNYO010000425">
    <property type="protein sequence ID" value="CAK5278744.1"/>
    <property type="molecule type" value="Genomic_DNA"/>
</dbReference>
<feature type="transmembrane region" description="Helical" evidence="1">
    <location>
        <begin position="30"/>
        <end position="48"/>
    </location>
</feature>
<gene>
    <name evidence="2" type="ORF">MYCIT1_LOCUS28262</name>
    <name evidence="3" type="ORF">MYCIT1_LOCUS28282</name>
</gene>
<keyword evidence="1" id="KW-1133">Transmembrane helix</keyword>
<dbReference type="Proteomes" id="UP001295794">
    <property type="component" value="Unassembled WGS sequence"/>
</dbReference>
<accession>A0AAD2HQ00</accession>
<keyword evidence="1" id="KW-0812">Transmembrane</keyword>
<evidence type="ECO:0000313" key="4">
    <source>
        <dbReference type="Proteomes" id="UP001295794"/>
    </source>
</evidence>
<keyword evidence="1" id="KW-0472">Membrane</keyword>
<dbReference type="AlphaFoldDB" id="A0AAD2HQ00"/>
<evidence type="ECO:0000256" key="1">
    <source>
        <dbReference type="SAM" id="Phobius"/>
    </source>
</evidence>